<comment type="catalytic activity">
    <reaction evidence="13 14">
        <text>a very-long-chain (3R)-3-hydroxyacyl-CoA = a very-long-chain (2E)-enoyl-CoA + H2O</text>
        <dbReference type="Rhea" id="RHEA:45812"/>
        <dbReference type="ChEBI" id="CHEBI:15377"/>
        <dbReference type="ChEBI" id="CHEBI:83728"/>
        <dbReference type="ChEBI" id="CHEBI:85440"/>
        <dbReference type="EC" id="4.2.1.134"/>
    </reaction>
</comment>
<comment type="similarity">
    <text evidence="3 14">Belongs to the very long-chain fatty acids dehydratase HACD family.</text>
</comment>
<keyword evidence="5 14" id="KW-0444">Lipid biosynthesis</keyword>
<evidence type="ECO:0000256" key="4">
    <source>
        <dbReference type="ARBA" id="ARBA00013122"/>
    </source>
</evidence>
<sequence>MAKEIQSKSPSWISYYNYGCAALWSYILIATIYYPFIKGYDQFSFYEKTNFTLTIIQSLAIVEIYNSAVGNVRSPVFTTVVQVSSRLLVVWGIFQILPNSPANQHYLYTSLLLSWSITEIIRYTYYAQNIVTLGNPGQLLIFLRYNTFLVLYPTGVASETGLIYISLKEASKAVGNWYAIFLQAVLLIYIPGFYIMFTHMMAQRRKITKRQKQKQT</sequence>
<dbReference type="Proteomes" id="UP000094236">
    <property type="component" value="Unassembled WGS sequence"/>
</dbReference>
<evidence type="ECO:0000256" key="5">
    <source>
        <dbReference type="ARBA" id="ARBA00022516"/>
    </source>
</evidence>
<evidence type="ECO:0000256" key="10">
    <source>
        <dbReference type="ARBA" id="ARBA00023136"/>
    </source>
</evidence>
<comment type="function">
    <text evidence="14">Catalyzes the third of the four reactions of the long-chain fatty acids elongation cycle. This endoplasmic reticulum-bound enzymatic process, allows the addition of two carbons to the chain of long- and very long-chain fatty acids/VLCFAs per cycle. This enzyme catalyzes the dehydration of the 3-hydroxyacyl-CoA intermediate into trans-2,3-enoyl-CoA, within each cycle of fatty acid elongation. Thereby, it participates to the production of VLCFAs of different chain lengths that are involved in multiple biological processes as precursors of membrane lipids and lipid mediators.</text>
</comment>
<proteinExistence type="inferred from homology"/>
<dbReference type="GO" id="GO:0030497">
    <property type="term" value="P:fatty acid elongation"/>
    <property type="evidence" value="ECO:0007669"/>
    <property type="project" value="TreeGrafter"/>
</dbReference>
<evidence type="ECO:0000256" key="14">
    <source>
        <dbReference type="RuleBase" id="RU363109"/>
    </source>
</evidence>
<accession>A0A1E4TTA4</accession>
<dbReference type="EC" id="4.2.1.134" evidence="4 14"/>
<evidence type="ECO:0000256" key="13">
    <source>
        <dbReference type="ARBA" id="ARBA00036671"/>
    </source>
</evidence>
<dbReference type="GO" id="GO:0030148">
    <property type="term" value="P:sphingolipid biosynthetic process"/>
    <property type="evidence" value="ECO:0007669"/>
    <property type="project" value="TreeGrafter"/>
</dbReference>
<keyword evidence="9 14" id="KW-0443">Lipid metabolism</keyword>
<evidence type="ECO:0000256" key="1">
    <source>
        <dbReference type="ARBA" id="ARBA00004141"/>
    </source>
</evidence>
<dbReference type="GO" id="GO:0102158">
    <property type="term" value="F:very-long-chain (3R)-3-hydroxyacyl-CoA dehydratase activity"/>
    <property type="evidence" value="ECO:0007669"/>
    <property type="project" value="UniProtKB-EC"/>
</dbReference>
<organism evidence="15 16">
    <name type="scientific">Pachysolen tannophilus NRRL Y-2460</name>
    <dbReference type="NCBI Taxonomy" id="669874"/>
    <lineage>
        <taxon>Eukaryota</taxon>
        <taxon>Fungi</taxon>
        <taxon>Dikarya</taxon>
        <taxon>Ascomycota</taxon>
        <taxon>Saccharomycotina</taxon>
        <taxon>Pichiomycetes</taxon>
        <taxon>Pachysolenaceae</taxon>
        <taxon>Pachysolen</taxon>
    </lineage>
</organism>
<comment type="pathway">
    <text evidence="2 14">Lipid metabolism; fatty acid biosynthesis.</text>
</comment>
<keyword evidence="12 14" id="KW-0456">Lyase</keyword>
<feature type="transmembrane region" description="Helical" evidence="14">
    <location>
        <begin position="177"/>
        <end position="197"/>
    </location>
</feature>
<evidence type="ECO:0000256" key="2">
    <source>
        <dbReference type="ARBA" id="ARBA00005194"/>
    </source>
</evidence>
<feature type="transmembrane region" description="Helical" evidence="14">
    <location>
        <begin position="12"/>
        <end position="37"/>
    </location>
</feature>
<evidence type="ECO:0000256" key="7">
    <source>
        <dbReference type="ARBA" id="ARBA00022832"/>
    </source>
</evidence>
<dbReference type="EMBL" id="KV454015">
    <property type="protein sequence ID" value="ODV94960.1"/>
    <property type="molecule type" value="Genomic_DNA"/>
</dbReference>
<evidence type="ECO:0000256" key="12">
    <source>
        <dbReference type="ARBA" id="ARBA00023239"/>
    </source>
</evidence>
<dbReference type="Pfam" id="PF04387">
    <property type="entry name" value="PTPLA"/>
    <property type="match status" value="1"/>
</dbReference>
<reference evidence="16" key="1">
    <citation type="submission" date="2016-05" db="EMBL/GenBank/DDBJ databases">
        <title>Comparative genomics of biotechnologically important yeasts.</title>
        <authorList>
            <consortium name="DOE Joint Genome Institute"/>
            <person name="Riley R."/>
            <person name="Haridas S."/>
            <person name="Wolfe K.H."/>
            <person name="Lopes M.R."/>
            <person name="Hittinger C.T."/>
            <person name="Goker M."/>
            <person name="Salamov A."/>
            <person name="Wisecaver J."/>
            <person name="Long T.M."/>
            <person name="Aerts A.L."/>
            <person name="Barry K."/>
            <person name="Choi C."/>
            <person name="Clum A."/>
            <person name="Coughlan A.Y."/>
            <person name="Deshpande S."/>
            <person name="Douglass A.P."/>
            <person name="Hanson S.J."/>
            <person name="Klenk H.-P."/>
            <person name="Labutti K."/>
            <person name="Lapidus A."/>
            <person name="Lindquist E."/>
            <person name="Lipzen A."/>
            <person name="Meier-Kolthoff J.P."/>
            <person name="Ohm R.A."/>
            <person name="Otillar R.P."/>
            <person name="Pangilinan J."/>
            <person name="Peng Y."/>
            <person name="Rokas A."/>
            <person name="Rosa C.A."/>
            <person name="Scheuner C."/>
            <person name="Sibirny A.A."/>
            <person name="Slot J.C."/>
            <person name="Stielow J.B."/>
            <person name="Sun H."/>
            <person name="Kurtzman C.P."/>
            <person name="Blackwell M."/>
            <person name="Grigoriev I.V."/>
            <person name="Jeffries T.W."/>
        </authorList>
    </citation>
    <scope>NUCLEOTIDE SEQUENCE [LARGE SCALE GENOMIC DNA]</scope>
    <source>
        <strain evidence="16">NRRL Y-2460</strain>
    </source>
</reference>
<keyword evidence="10 14" id="KW-0472">Membrane</keyword>
<dbReference type="UniPathway" id="UPA00094"/>
<keyword evidence="16" id="KW-1185">Reference proteome</keyword>
<keyword evidence="11 14" id="KW-0275">Fatty acid biosynthesis</keyword>
<dbReference type="GO" id="GO:0042761">
    <property type="term" value="P:very long-chain fatty acid biosynthetic process"/>
    <property type="evidence" value="ECO:0007669"/>
    <property type="project" value="TreeGrafter"/>
</dbReference>
<feature type="transmembrane region" description="Helical" evidence="14">
    <location>
        <begin position="145"/>
        <end position="165"/>
    </location>
</feature>
<gene>
    <name evidence="15" type="ORF">PACTADRAFT_3847</name>
</gene>
<comment type="caution">
    <text evidence="14">Lacks conserved residue(s) required for the propagation of feature annotation.</text>
</comment>
<evidence type="ECO:0000256" key="3">
    <source>
        <dbReference type="ARBA" id="ARBA00007811"/>
    </source>
</evidence>
<protein>
    <recommendedName>
        <fullName evidence="4 14">Very-long-chain (3R)-3-hydroxyacyl-CoA dehydratase</fullName>
        <ecNumber evidence="4 14">4.2.1.134</ecNumber>
    </recommendedName>
</protein>
<name>A0A1E4TTA4_PACTA</name>
<keyword evidence="6 14" id="KW-0812">Transmembrane</keyword>
<keyword evidence="8 14" id="KW-1133">Transmembrane helix</keyword>
<dbReference type="STRING" id="669874.A0A1E4TTA4"/>
<dbReference type="AlphaFoldDB" id="A0A1E4TTA4"/>
<dbReference type="GO" id="GO:0005789">
    <property type="term" value="C:endoplasmic reticulum membrane"/>
    <property type="evidence" value="ECO:0007669"/>
    <property type="project" value="UniProtKB-SubCell"/>
</dbReference>
<dbReference type="OrthoDB" id="46988at2759"/>
<dbReference type="PANTHER" id="PTHR11035">
    <property type="entry name" value="VERY-LONG-CHAIN (3R)-3-HYDROXYACYL-COA DEHYDRATASE"/>
    <property type="match status" value="1"/>
</dbReference>
<evidence type="ECO:0000313" key="16">
    <source>
        <dbReference type="Proteomes" id="UP000094236"/>
    </source>
</evidence>
<evidence type="ECO:0000256" key="8">
    <source>
        <dbReference type="ARBA" id="ARBA00022989"/>
    </source>
</evidence>
<dbReference type="InterPro" id="IPR007482">
    <property type="entry name" value="Tyr_Pase-like_PTPLA"/>
</dbReference>
<comment type="subcellular location">
    <subcellularLocation>
        <location evidence="14">Endoplasmic reticulum membrane</location>
        <topology evidence="14">Multi-pass membrane protein</topology>
    </subcellularLocation>
    <subcellularLocation>
        <location evidence="1">Membrane</location>
        <topology evidence="1">Multi-pass membrane protein</topology>
    </subcellularLocation>
</comment>
<keyword evidence="7 14" id="KW-0276">Fatty acid metabolism</keyword>
<evidence type="ECO:0000313" key="15">
    <source>
        <dbReference type="EMBL" id="ODV94960.1"/>
    </source>
</evidence>
<evidence type="ECO:0000256" key="9">
    <source>
        <dbReference type="ARBA" id="ARBA00023098"/>
    </source>
</evidence>
<evidence type="ECO:0000256" key="11">
    <source>
        <dbReference type="ARBA" id="ARBA00023160"/>
    </source>
</evidence>
<evidence type="ECO:0000256" key="6">
    <source>
        <dbReference type="ARBA" id="ARBA00022692"/>
    </source>
</evidence>
<keyword evidence="14" id="KW-0256">Endoplasmic reticulum</keyword>
<dbReference type="PANTHER" id="PTHR11035:SF3">
    <property type="entry name" value="VERY-LONG-CHAIN (3R)-3-HYDROXYACYL-COA DEHYDRATASE"/>
    <property type="match status" value="1"/>
</dbReference>